<evidence type="ECO:0000256" key="2">
    <source>
        <dbReference type="ARBA" id="ARBA00023015"/>
    </source>
</evidence>
<dbReference type="Gene3D" id="3.30.730.10">
    <property type="entry name" value="AP2/ERF domain"/>
    <property type="match status" value="1"/>
</dbReference>
<feature type="region of interest" description="Disordered" evidence="6">
    <location>
        <begin position="51"/>
        <end position="85"/>
    </location>
</feature>
<feature type="compositionally biased region" description="Low complexity" evidence="6">
    <location>
        <begin position="64"/>
        <end position="77"/>
    </location>
</feature>
<dbReference type="AlphaFoldDB" id="A0AAD5D941"/>
<dbReference type="InterPro" id="IPR016177">
    <property type="entry name" value="DNA-bd_dom_sf"/>
</dbReference>
<dbReference type="InterPro" id="IPR036955">
    <property type="entry name" value="AP2/ERF_dom_sf"/>
</dbReference>
<proteinExistence type="predicted"/>
<dbReference type="Proteomes" id="UP001206925">
    <property type="component" value="Unassembled WGS sequence"/>
</dbReference>
<gene>
    <name evidence="8" type="ORF">M8C21_026049</name>
</gene>
<keyword evidence="4" id="KW-0804">Transcription</keyword>
<keyword evidence="5" id="KW-0539">Nucleus</keyword>
<reference evidence="8" key="1">
    <citation type="submission" date="2022-06" db="EMBL/GenBank/DDBJ databases">
        <title>Uncovering the hologenomic basis of an extraordinary plant invasion.</title>
        <authorList>
            <person name="Bieker V.C."/>
            <person name="Martin M.D."/>
            <person name="Gilbert T."/>
            <person name="Hodgins K."/>
            <person name="Battlay P."/>
            <person name="Petersen B."/>
            <person name="Wilson J."/>
        </authorList>
    </citation>
    <scope>NUCLEOTIDE SEQUENCE</scope>
    <source>
        <strain evidence="8">AA19_3_7</strain>
        <tissue evidence="8">Leaf</tissue>
    </source>
</reference>
<accession>A0AAD5D941</accession>
<evidence type="ECO:0000256" key="4">
    <source>
        <dbReference type="ARBA" id="ARBA00023163"/>
    </source>
</evidence>
<evidence type="ECO:0000256" key="1">
    <source>
        <dbReference type="ARBA" id="ARBA00004123"/>
    </source>
</evidence>
<keyword evidence="2" id="KW-0805">Transcription regulation</keyword>
<name>A0AAD5D941_AMBAR</name>
<dbReference type="PROSITE" id="PS51032">
    <property type="entry name" value="AP2_ERF"/>
    <property type="match status" value="1"/>
</dbReference>
<sequence length="85" mass="9987">MRNPEKKGARLWLGTYDTPEEAAMAYDRAAFKHRKSQALLNFPHLIESHYENPEKYITRKRSRASMSSLSSDSQQNSSHRKKEKY</sequence>
<dbReference type="PANTHER" id="PTHR31190:SF250">
    <property type="entry name" value="TRANSCRIPTION FACTOR AP2-EREBP FAMILY"/>
    <property type="match status" value="1"/>
</dbReference>
<feature type="domain" description="AP2/ERF" evidence="7">
    <location>
        <begin position="1"/>
        <end position="43"/>
    </location>
</feature>
<keyword evidence="3" id="KW-0238">DNA-binding</keyword>
<evidence type="ECO:0000259" key="7">
    <source>
        <dbReference type="PROSITE" id="PS51032"/>
    </source>
</evidence>
<dbReference type="EMBL" id="JAMZMK010001697">
    <property type="protein sequence ID" value="KAI7755179.1"/>
    <property type="molecule type" value="Genomic_DNA"/>
</dbReference>
<dbReference type="InterPro" id="IPR001471">
    <property type="entry name" value="AP2/ERF_dom"/>
</dbReference>
<comment type="subcellular location">
    <subcellularLocation>
        <location evidence="1">Nucleus</location>
    </subcellularLocation>
</comment>
<evidence type="ECO:0000313" key="9">
    <source>
        <dbReference type="Proteomes" id="UP001206925"/>
    </source>
</evidence>
<dbReference type="InterPro" id="IPR044808">
    <property type="entry name" value="ERF_plant"/>
</dbReference>
<dbReference type="PANTHER" id="PTHR31190">
    <property type="entry name" value="DNA-BINDING DOMAIN"/>
    <property type="match status" value="1"/>
</dbReference>
<dbReference type="SUPFAM" id="SSF54171">
    <property type="entry name" value="DNA-binding domain"/>
    <property type="match status" value="1"/>
</dbReference>
<evidence type="ECO:0000256" key="5">
    <source>
        <dbReference type="ARBA" id="ARBA00023242"/>
    </source>
</evidence>
<organism evidence="8 9">
    <name type="scientific">Ambrosia artemisiifolia</name>
    <name type="common">Common ragweed</name>
    <dbReference type="NCBI Taxonomy" id="4212"/>
    <lineage>
        <taxon>Eukaryota</taxon>
        <taxon>Viridiplantae</taxon>
        <taxon>Streptophyta</taxon>
        <taxon>Embryophyta</taxon>
        <taxon>Tracheophyta</taxon>
        <taxon>Spermatophyta</taxon>
        <taxon>Magnoliopsida</taxon>
        <taxon>eudicotyledons</taxon>
        <taxon>Gunneridae</taxon>
        <taxon>Pentapetalae</taxon>
        <taxon>asterids</taxon>
        <taxon>campanulids</taxon>
        <taxon>Asterales</taxon>
        <taxon>Asteraceae</taxon>
        <taxon>Asteroideae</taxon>
        <taxon>Heliantheae alliance</taxon>
        <taxon>Heliantheae</taxon>
        <taxon>Ambrosia</taxon>
    </lineage>
</organism>
<evidence type="ECO:0000313" key="8">
    <source>
        <dbReference type="EMBL" id="KAI7755179.1"/>
    </source>
</evidence>
<evidence type="ECO:0000256" key="6">
    <source>
        <dbReference type="SAM" id="MobiDB-lite"/>
    </source>
</evidence>
<dbReference type="GO" id="GO:0005634">
    <property type="term" value="C:nucleus"/>
    <property type="evidence" value="ECO:0007669"/>
    <property type="project" value="UniProtKB-SubCell"/>
</dbReference>
<dbReference type="GO" id="GO:0003700">
    <property type="term" value="F:DNA-binding transcription factor activity"/>
    <property type="evidence" value="ECO:0007669"/>
    <property type="project" value="InterPro"/>
</dbReference>
<protein>
    <recommendedName>
        <fullName evidence="7">AP2/ERF domain-containing protein</fullName>
    </recommendedName>
</protein>
<dbReference type="GO" id="GO:0003677">
    <property type="term" value="F:DNA binding"/>
    <property type="evidence" value="ECO:0007669"/>
    <property type="project" value="UniProtKB-KW"/>
</dbReference>
<comment type="caution">
    <text evidence="8">The sequence shown here is derived from an EMBL/GenBank/DDBJ whole genome shotgun (WGS) entry which is preliminary data.</text>
</comment>
<dbReference type="SMART" id="SM00380">
    <property type="entry name" value="AP2"/>
    <property type="match status" value="1"/>
</dbReference>
<evidence type="ECO:0000256" key="3">
    <source>
        <dbReference type="ARBA" id="ARBA00023125"/>
    </source>
</evidence>
<dbReference type="CDD" id="cd00018">
    <property type="entry name" value="AP2"/>
    <property type="match status" value="1"/>
</dbReference>
<dbReference type="GO" id="GO:0009873">
    <property type="term" value="P:ethylene-activated signaling pathway"/>
    <property type="evidence" value="ECO:0007669"/>
    <property type="project" value="InterPro"/>
</dbReference>
<keyword evidence="9" id="KW-1185">Reference proteome</keyword>